<evidence type="ECO:0000313" key="3">
    <source>
        <dbReference type="Proteomes" id="UP001594351"/>
    </source>
</evidence>
<reference evidence="2 3" key="1">
    <citation type="submission" date="2024-09" db="EMBL/GenBank/DDBJ databases">
        <title>Laminarin stimulates single cell rates of sulfate reduction while oxygen inhibits transcriptomic activity in coastal marine sediment.</title>
        <authorList>
            <person name="Lindsay M."/>
            <person name="Orcutt B."/>
            <person name="Emerson D."/>
            <person name="Stepanauskas R."/>
            <person name="D'Angelo T."/>
        </authorList>
    </citation>
    <scope>NUCLEOTIDE SEQUENCE [LARGE SCALE GENOMIC DNA]</scope>
    <source>
        <strain evidence="2">SAG AM-311-K15</strain>
    </source>
</reference>
<evidence type="ECO:0000313" key="2">
    <source>
        <dbReference type="EMBL" id="MFC1849663.1"/>
    </source>
</evidence>
<protein>
    <submittedName>
        <fullName evidence="2">Uncharacterized protein</fullName>
    </submittedName>
</protein>
<feature type="chain" id="PRO_5046988241" evidence="1">
    <location>
        <begin position="29"/>
        <end position="163"/>
    </location>
</feature>
<dbReference type="PROSITE" id="PS51257">
    <property type="entry name" value="PROKAR_LIPOPROTEIN"/>
    <property type="match status" value="1"/>
</dbReference>
<organism evidence="2 3">
    <name type="scientific">candidate division CSSED10-310 bacterium</name>
    <dbReference type="NCBI Taxonomy" id="2855610"/>
    <lineage>
        <taxon>Bacteria</taxon>
        <taxon>Bacteria division CSSED10-310</taxon>
    </lineage>
</organism>
<name>A0ABV6YU11_UNCC1</name>
<gene>
    <name evidence="2" type="ORF">ACFL27_05580</name>
</gene>
<dbReference type="EMBL" id="JBHPBY010000052">
    <property type="protein sequence ID" value="MFC1849663.1"/>
    <property type="molecule type" value="Genomic_DNA"/>
</dbReference>
<evidence type="ECO:0000256" key="1">
    <source>
        <dbReference type="SAM" id="SignalP"/>
    </source>
</evidence>
<feature type="signal peptide" evidence="1">
    <location>
        <begin position="1"/>
        <end position="28"/>
    </location>
</feature>
<keyword evidence="1" id="KW-0732">Signal</keyword>
<dbReference type="Proteomes" id="UP001594351">
    <property type="component" value="Unassembled WGS sequence"/>
</dbReference>
<keyword evidence="3" id="KW-1185">Reference proteome</keyword>
<comment type="caution">
    <text evidence="2">The sequence shown here is derived from an EMBL/GenBank/DDBJ whole genome shotgun (WGS) entry which is preliminary data.</text>
</comment>
<accession>A0ABV6YU11</accession>
<proteinExistence type="predicted"/>
<sequence>MSRKSLHVQLFVWLICIAFLAMMMVACTDDDDDPTQAAITIRSDPNPVPYAYYENGYYYWTCTFYVEETAGIGATLTEWYTEYYDSDGNHLDTQTFSVQNFRDWFVECDAQSNAYIPGLASVCSSFWYRTASSHGWYADNYMRFTDDEGNDFWAEGRFTLLAP</sequence>